<dbReference type="GeneID" id="80348482"/>
<organism evidence="1 2">
    <name type="scientific">Nocardia wallacei</name>
    <dbReference type="NCBI Taxonomy" id="480035"/>
    <lineage>
        <taxon>Bacteria</taxon>
        <taxon>Bacillati</taxon>
        <taxon>Actinomycetota</taxon>
        <taxon>Actinomycetes</taxon>
        <taxon>Mycobacteriales</taxon>
        <taxon>Nocardiaceae</taxon>
        <taxon>Nocardia</taxon>
    </lineage>
</organism>
<dbReference type="InterPro" id="IPR004401">
    <property type="entry name" value="YbaB/EbfC"/>
</dbReference>
<dbReference type="EMBL" id="AP023396">
    <property type="protein sequence ID" value="BCK56217.1"/>
    <property type="molecule type" value="Genomic_DNA"/>
</dbReference>
<dbReference type="InterPro" id="IPR036894">
    <property type="entry name" value="YbaB-like_sf"/>
</dbReference>
<gene>
    <name evidence="1" type="ORF">NWFMUON74_39890</name>
</gene>
<dbReference type="KEGG" id="nwl:NWFMUON74_39890"/>
<reference evidence="1 2" key="1">
    <citation type="submission" date="2020-08" db="EMBL/GenBank/DDBJ databases">
        <title>Genome Sequencing of Nocardia wallacei strain FMUON74 and assembly.</title>
        <authorList>
            <person name="Toyokawa M."/>
            <person name="Uesaka K."/>
        </authorList>
    </citation>
    <scope>NUCLEOTIDE SEQUENCE [LARGE SCALE GENOMIC DNA]</scope>
    <source>
        <strain evidence="1 2">FMUON74</strain>
    </source>
</reference>
<sequence length="145" mass="15475">MSEYPDVDAGLAEVQAKAARVQANLKKIRGTGTAANGTIVATVDSAGHLRGLTLPPNTTRFGSQLSLLILEATAAAEKDAARKSAHAVRPLTADDRVQAGLTAIRATLNQHDRVTQQPRALTEDEIQAADDAYFEKMNGNGWLQR</sequence>
<dbReference type="SUPFAM" id="SSF82607">
    <property type="entry name" value="YbaB-like"/>
    <property type="match status" value="1"/>
</dbReference>
<protein>
    <recommendedName>
        <fullName evidence="3">YbaB/EbfC DNA-binding family protein</fullName>
    </recommendedName>
</protein>
<evidence type="ECO:0008006" key="3">
    <source>
        <dbReference type="Google" id="ProtNLM"/>
    </source>
</evidence>
<dbReference type="RefSeq" id="WP_187683334.1">
    <property type="nucleotide sequence ID" value="NZ_AP023396.1"/>
</dbReference>
<dbReference type="Pfam" id="PF02575">
    <property type="entry name" value="YbaB_DNA_bd"/>
    <property type="match status" value="1"/>
</dbReference>
<evidence type="ECO:0000313" key="1">
    <source>
        <dbReference type="EMBL" id="BCK56217.1"/>
    </source>
</evidence>
<dbReference type="GO" id="GO:0003677">
    <property type="term" value="F:DNA binding"/>
    <property type="evidence" value="ECO:0007669"/>
    <property type="project" value="InterPro"/>
</dbReference>
<evidence type="ECO:0000313" key="2">
    <source>
        <dbReference type="Proteomes" id="UP000516173"/>
    </source>
</evidence>
<name>A0A7G1KLT5_9NOCA</name>
<dbReference type="Gene3D" id="3.30.1310.10">
    <property type="entry name" value="Nucleoid-associated protein YbaB-like domain"/>
    <property type="match status" value="1"/>
</dbReference>
<proteinExistence type="predicted"/>
<keyword evidence="2" id="KW-1185">Reference proteome</keyword>
<dbReference type="Proteomes" id="UP000516173">
    <property type="component" value="Chromosome"/>
</dbReference>
<accession>A0A7G1KLT5</accession>
<dbReference type="AlphaFoldDB" id="A0A7G1KLT5"/>